<dbReference type="GO" id="GO:0006397">
    <property type="term" value="P:mRNA processing"/>
    <property type="evidence" value="ECO:0007669"/>
    <property type="project" value="UniProtKB-KW"/>
</dbReference>
<keyword evidence="14" id="KW-0175">Coiled coil</keyword>
<evidence type="ECO:0000259" key="17">
    <source>
        <dbReference type="PROSITE" id="PS50103"/>
    </source>
</evidence>
<dbReference type="PROSITE" id="PS50103">
    <property type="entry name" value="ZF_C3H1"/>
    <property type="match status" value="1"/>
</dbReference>
<feature type="compositionally biased region" description="Low complexity" evidence="15">
    <location>
        <begin position="785"/>
        <end position="810"/>
    </location>
</feature>
<sequence>MPTSTPTPPKVYVFPDVAQLSEGLAEYILKAQKEAIEKRGKFTVAISGGSLLKTLTALIDKPGIKWDKWHIFYADERVVPLDHPDSNHKLAHDTLYSHIHNFKATVHTIDPTLLHDLEELSDDYEKALIREFAQKDSARFPIFDLILLGVGPDGHTGSLFPGHALLSEDNRWVAEIDDSPKPPAKRITFTLPVINHASRVVFVVTGESKKEIIASVLDRPEEGLPAARVRPAPGQLLWFVDEAAIGDTKYPKSEFKLGKDACAAAHTRLGQRSLYSMIFDPSTADSLKPWLTRTLEPICDADPEALAEYILALLKHNAPESELRKELVSQLEEFLEKEGPPFIDTLFTALRTKSYLPYGTSPPPSHPQAQPIQTVDNGIPIPLDALLGLSNSVSPDRSRKRGPDYDDQDGRPPKGPRLSNERWGNGAWDGRGPRPRARGDVMDGGVMGAGMIGMGYRQEQKRGICRDYHNNGYCARGAFCKFSHGEDAFVPNQMFPMNAQQMQGNMFMPMFQNGGMPFAGMNGGGPSDSAPYNPHEARLDMRPQGGMGVGQRPPPRAPMLQRGRVENGDRPGELPVIQDLTPQEPKEGEVPPVNGHRTPGPIGLNGDGPSGQGAGPTSSSMPMDVDSAASGPHHQQHPYPQRGMRPMRGRGAPGVRPGYFGGDVQRFRPERRNDKTLVVEKIPEDRLSLDSVNGWFKQFGTVTNVAIDAGSAKALVSFETHEAAHAAWKSEEAVFGNRFVKVFWHRPMEGHGQVGQRMLAASAPLVTNISARENVSAPSAQGEHAASPAPSTPAHQRKSSAPAANATKSALAAKQQLLEQQIAEQKSLMEKLGTASPEEKKARRAGSTPKAEEHEQKERERLDKELEMHAAVLEGEEDSTEALKAKLEKLKAEAASLGIDANAEPQYGSTSSRPYRGRGRGARGYFRGAVRGGPPRGSMKLDNRPKKLLVKDVGPDAVQAVRDWYETGGQMESVETLEGGDVVVAFRTRAAAEQGFAKGPHIPVAGHKQISWYTGTAAVYTPAAKPAAPKAGAGEGLEERSGGVYPAPAEPHGVHTGEEEPVVRGWGADGDEDGFGML</sequence>
<dbReference type="GO" id="GO:0008270">
    <property type="term" value="F:zinc ion binding"/>
    <property type="evidence" value="ECO:0007669"/>
    <property type="project" value="UniProtKB-KW"/>
</dbReference>
<feature type="region of interest" description="Disordered" evidence="15">
    <location>
        <begin position="830"/>
        <end position="861"/>
    </location>
</feature>
<feature type="coiled-coil region" evidence="14">
    <location>
        <begin position="873"/>
        <end position="900"/>
    </location>
</feature>
<dbReference type="SUPFAM" id="SSF90229">
    <property type="entry name" value="CCCH zinc finger"/>
    <property type="match status" value="1"/>
</dbReference>
<feature type="compositionally biased region" description="Basic and acidic residues" evidence="15">
    <location>
        <begin position="563"/>
        <end position="572"/>
    </location>
</feature>
<comment type="catalytic activity">
    <reaction evidence="1">
        <text>6-phospho-D-glucono-1,5-lactone + H2O = 6-phospho-D-gluconate + H(+)</text>
        <dbReference type="Rhea" id="RHEA:12556"/>
        <dbReference type="ChEBI" id="CHEBI:15377"/>
        <dbReference type="ChEBI" id="CHEBI:15378"/>
        <dbReference type="ChEBI" id="CHEBI:57955"/>
        <dbReference type="ChEBI" id="CHEBI:58759"/>
        <dbReference type="EC" id="3.1.1.31"/>
    </reaction>
</comment>
<comment type="similarity">
    <text evidence="3">Belongs to the glucosamine/galactosamine-6-phosphate isomerase family. 6-phosphogluconolactonase subfamily.</text>
</comment>
<dbReference type="InterPro" id="IPR005900">
    <property type="entry name" value="6-phosphogluconolactonase_DevB"/>
</dbReference>
<feature type="compositionally biased region" description="Basic and acidic residues" evidence="15">
    <location>
        <begin position="1052"/>
        <end position="1062"/>
    </location>
</feature>
<dbReference type="InterPro" id="IPR012677">
    <property type="entry name" value="Nucleotide-bd_a/b_plait_sf"/>
</dbReference>
<dbReference type="InterPro" id="IPR036855">
    <property type="entry name" value="Znf_CCCH_sf"/>
</dbReference>
<evidence type="ECO:0000256" key="10">
    <source>
        <dbReference type="ARBA" id="ARBA00022884"/>
    </source>
</evidence>
<dbReference type="FunFam" id="3.40.50.1360:FF:000005">
    <property type="entry name" value="6-phosphogluconolactonase"/>
    <property type="match status" value="1"/>
</dbReference>
<organism evidence="18 19">
    <name type="scientific">Dentipellis fragilis</name>
    <dbReference type="NCBI Taxonomy" id="205917"/>
    <lineage>
        <taxon>Eukaryota</taxon>
        <taxon>Fungi</taxon>
        <taxon>Dikarya</taxon>
        <taxon>Basidiomycota</taxon>
        <taxon>Agaricomycotina</taxon>
        <taxon>Agaricomycetes</taxon>
        <taxon>Russulales</taxon>
        <taxon>Hericiaceae</taxon>
        <taxon>Dentipellis</taxon>
    </lineage>
</organism>
<dbReference type="Gene3D" id="3.40.50.1360">
    <property type="match status" value="1"/>
</dbReference>
<dbReference type="SUPFAM" id="SSF101233">
    <property type="entry name" value="PWI domain"/>
    <property type="match status" value="1"/>
</dbReference>
<feature type="zinc finger region" description="C3H1-type" evidence="13">
    <location>
        <begin position="459"/>
        <end position="487"/>
    </location>
</feature>
<reference evidence="18 19" key="1">
    <citation type="submission" date="2019-02" db="EMBL/GenBank/DDBJ databases">
        <title>Genome sequencing of the rare red list fungi Dentipellis fragilis.</title>
        <authorList>
            <person name="Buettner E."/>
            <person name="Kellner H."/>
        </authorList>
    </citation>
    <scope>NUCLEOTIDE SEQUENCE [LARGE SCALE GENOMIC DNA]</scope>
    <source>
        <strain evidence="18 19">DSM 105465</strain>
    </source>
</reference>
<accession>A0A4Y9Y7Y8</accession>
<dbReference type="InterPro" id="IPR035979">
    <property type="entry name" value="RBD_domain_sf"/>
</dbReference>
<evidence type="ECO:0000256" key="7">
    <source>
        <dbReference type="ARBA" id="ARBA00022771"/>
    </source>
</evidence>
<comment type="pathway">
    <text evidence="2">Carbohydrate degradation; pentose phosphate pathway; D-ribulose 5-phosphate from D-glucose 6-phosphate (oxidative stage): step 2/3.</text>
</comment>
<dbReference type="Pfam" id="PF01480">
    <property type="entry name" value="PWI"/>
    <property type="match status" value="1"/>
</dbReference>
<dbReference type="OrthoDB" id="443401at2759"/>
<dbReference type="Pfam" id="PF00642">
    <property type="entry name" value="zf-CCCH"/>
    <property type="match status" value="1"/>
</dbReference>
<evidence type="ECO:0000256" key="13">
    <source>
        <dbReference type="PROSITE-ProRule" id="PRU00723"/>
    </source>
</evidence>
<dbReference type="GO" id="GO:0017057">
    <property type="term" value="F:6-phosphogluconolactonase activity"/>
    <property type="evidence" value="ECO:0007669"/>
    <property type="project" value="UniProtKB-EC"/>
</dbReference>
<dbReference type="SUPFAM" id="SSF54928">
    <property type="entry name" value="RNA-binding domain, RBD"/>
    <property type="match status" value="1"/>
</dbReference>
<name>A0A4Y9Y7Y8_9AGAM</name>
<dbReference type="Gene3D" id="3.30.70.330">
    <property type="match status" value="1"/>
</dbReference>
<evidence type="ECO:0000256" key="3">
    <source>
        <dbReference type="ARBA" id="ARBA00010662"/>
    </source>
</evidence>
<dbReference type="Pfam" id="PF01182">
    <property type="entry name" value="Glucosamine_iso"/>
    <property type="match status" value="1"/>
</dbReference>
<feature type="region of interest" description="Disordered" evidence="15">
    <location>
        <begin position="775"/>
        <end position="810"/>
    </location>
</feature>
<evidence type="ECO:0000256" key="15">
    <source>
        <dbReference type="SAM" id="MobiDB-lite"/>
    </source>
</evidence>
<dbReference type="GO" id="GO:0003723">
    <property type="term" value="F:RNA binding"/>
    <property type="evidence" value="ECO:0007669"/>
    <property type="project" value="UniProtKB-UniRule"/>
</dbReference>
<gene>
    <name evidence="18" type="ORF">EVG20_g8071</name>
</gene>
<dbReference type="PANTHER" id="PTHR14398:SF0">
    <property type="entry name" value="ZINC FINGER PROTEIN SWM"/>
    <property type="match status" value="1"/>
</dbReference>
<evidence type="ECO:0000256" key="12">
    <source>
        <dbReference type="PROSITE-ProRule" id="PRU00176"/>
    </source>
</evidence>
<feature type="region of interest" description="Disordered" evidence="15">
    <location>
        <begin position="1049"/>
        <end position="1078"/>
    </location>
</feature>
<dbReference type="InterPro" id="IPR045137">
    <property type="entry name" value="RBM26/27"/>
</dbReference>
<dbReference type="EMBL" id="SEOQ01000669">
    <property type="protein sequence ID" value="TFY58634.1"/>
    <property type="molecule type" value="Genomic_DNA"/>
</dbReference>
<keyword evidence="19" id="KW-1185">Reference proteome</keyword>
<dbReference type="GO" id="GO:0005634">
    <property type="term" value="C:nucleus"/>
    <property type="evidence" value="ECO:0007669"/>
    <property type="project" value="TreeGrafter"/>
</dbReference>
<evidence type="ECO:0000256" key="14">
    <source>
        <dbReference type="SAM" id="Coils"/>
    </source>
</evidence>
<dbReference type="NCBIfam" id="TIGR01198">
    <property type="entry name" value="pgl"/>
    <property type="match status" value="1"/>
</dbReference>
<dbReference type="InterPro" id="IPR000504">
    <property type="entry name" value="RRM_dom"/>
</dbReference>
<keyword evidence="6 13" id="KW-0479">Metal-binding</keyword>
<proteinExistence type="inferred from homology"/>
<dbReference type="STRING" id="205917.A0A4Y9Y7Y8"/>
<evidence type="ECO:0000256" key="4">
    <source>
        <dbReference type="ARBA" id="ARBA00013198"/>
    </source>
</evidence>
<keyword evidence="7 13" id="KW-0863">Zinc-finger</keyword>
<evidence type="ECO:0000313" key="19">
    <source>
        <dbReference type="Proteomes" id="UP000298327"/>
    </source>
</evidence>
<feature type="compositionally biased region" description="Basic and acidic residues" evidence="15">
    <location>
        <begin position="401"/>
        <end position="412"/>
    </location>
</feature>
<feature type="compositionally biased region" description="Gly residues" evidence="15">
    <location>
        <begin position="603"/>
        <end position="614"/>
    </location>
</feature>
<evidence type="ECO:0000256" key="2">
    <source>
        <dbReference type="ARBA" id="ARBA00004961"/>
    </source>
</evidence>
<keyword evidence="8" id="KW-0378">Hydrolase</keyword>
<feature type="domain" description="RRM" evidence="16">
    <location>
        <begin position="675"/>
        <end position="747"/>
    </location>
</feature>
<feature type="region of interest" description="Disordered" evidence="15">
    <location>
        <begin position="542"/>
        <end position="646"/>
    </location>
</feature>
<dbReference type="Gene3D" id="4.10.1000.10">
    <property type="entry name" value="Zinc finger, CCCH-type"/>
    <property type="match status" value="1"/>
</dbReference>
<dbReference type="InterPro" id="IPR002483">
    <property type="entry name" value="PWI_dom"/>
</dbReference>
<keyword evidence="9 13" id="KW-0862">Zinc</keyword>
<evidence type="ECO:0000259" key="16">
    <source>
        <dbReference type="PROSITE" id="PS50102"/>
    </source>
</evidence>
<feature type="domain" description="C3H1-type" evidence="17">
    <location>
        <begin position="459"/>
        <end position="487"/>
    </location>
</feature>
<dbReference type="SMART" id="SM00356">
    <property type="entry name" value="ZnF_C3H1"/>
    <property type="match status" value="1"/>
</dbReference>
<dbReference type="CDD" id="cd01400">
    <property type="entry name" value="6PGL"/>
    <property type="match status" value="1"/>
</dbReference>
<dbReference type="SUPFAM" id="SSF100950">
    <property type="entry name" value="NagB/RpiA/CoA transferase-like"/>
    <property type="match status" value="1"/>
</dbReference>
<dbReference type="GO" id="GO:0006098">
    <property type="term" value="P:pentose-phosphate shunt"/>
    <property type="evidence" value="ECO:0007669"/>
    <property type="project" value="InterPro"/>
</dbReference>
<evidence type="ECO:0000256" key="1">
    <source>
        <dbReference type="ARBA" id="ARBA00000832"/>
    </source>
</evidence>
<dbReference type="InterPro" id="IPR006148">
    <property type="entry name" value="Glc/Gal-6P_isomerase"/>
</dbReference>
<dbReference type="Proteomes" id="UP000298327">
    <property type="component" value="Unassembled WGS sequence"/>
</dbReference>
<feature type="region of interest" description="Disordered" evidence="15">
    <location>
        <begin position="390"/>
        <end position="441"/>
    </location>
</feature>
<dbReference type="EC" id="3.1.1.31" evidence="4"/>
<comment type="caution">
    <text evidence="18">The sequence shown here is derived from an EMBL/GenBank/DDBJ whole genome shotgun (WGS) entry which is preliminary data.</text>
</comment>
<evidence type="ECO:0000256" key="6">
    <source>
        <dbReference type="ARBA" id="ARBA00022723"/>
    </source>
</evidence>
<dbReference type="SMART" id="SM00360">
    <property type="entry name" value="RRM"/>
    <property type="match status" value="1"/>
</dbReference>
<dbReference type="PROSITE" id="PS50102">
    <property type="entry name" value="RRM"/>
    <property type="match status" value="1"/>
</dbReference>
<dbReference type="InterPro" id="IPR037171">
    <property type="entry name" value="NagB/RpiA_transferase-like"/>
</dbReference>
<comment type="function">
    <text evidence="11">May be involved in the turnover of nuclear polyadenylated (pA+) RNA.</text>
</comment>
<dbReference type="GO" id="GO:0005975">
    <property type="term" value="P:carbohydrate metabolic process"/>
    <property type="evidence" value="ECO:0007669"/>
    <property type="project" value="InterPro"/>
</dbReference>
<evidence type="ECO:0000256" key="11">
    <source>
        <dbReference type="ARBA" id="ARBA00043866"/>
    </source>
</evidence>
<evidence type="ECO:0000256" key="9">
    <source>
        <dbReference type="ARBA" id="ARBA00022833"/>
    </source>
</evidence>
<evidence type="ECO:0000256" key="5">
    <source>
        <dbReference type="ARBA" id="ARBA00022664"/>
    </source>
</evidence>
<dbReference type="Gene3D" id="1.20.1390.10">
    <property type="entry name" value="PWI domain"/>
    <property type="match status" value="1"/>
</dbReference>
<dbReference type="AlphaFoldDB" id="A0A4Y9Y7Y8"/>
<feature type="compositionally biased region" description="Acidic residues" evidence="15">
    <location>
        <begin position="1069"/>
        <end position="1078"/>
    </location>
</feature>
<dbReference type="PANTHER" id="PTHR14398">
    <property type="entry name" value="RNA RECOGNITION RRM/RNP DOMAIN"/>
    <property type="match status" value="1"/>
</dbReference>
<keyword evidence="10 12" id="KW-0694">RNA-binding</keyword>
<evidence type="ECO:0000313" key="18">
    <source>
        <dbReference type="EMBL" id="TFY58634.1"/>
    </source>
</evidence>
<dbReference type="InterPro" id="IPR036483">
    <property type="entry name" value="PWI_dom_sf"/>
</dbReference>
<dbReference type="CDD" id="cd12257">
    <property type="entry name" value="RRM1_RBM26_like"/>
    <property type="match status" value="1"/>
</dbReference>
<keyword evidence="5" id="KW-0507">mRNA processing</keyword>
<evidence type="ECO:0000256" key="8">
    <source>
        <dbReference type="ARBA" id="ARBA00022801"/>
    </source>
</evidence>
<feature type="compositionally biased region" description="Basic and acidic residues" evidence="15">
    <location>
        <begin position="850"/>
        <end position="861"/>
    </location>
</feature>
<protein>
    <recommendedName>
        <fullName evidence="4">6-phosphogluconolactonase</fullName>
        <ecNumber evidence="4">3.1.1.31</ecNumber>
    </recommendedName>
</protein>
<dbReference type="InterPro" id="IPR000571">
    <property type="entry name" value="Znf_CCCH"/>
</dbReference>